<protein>
    <submittedName>
        <fullName evidence="3">Uncharacterized protein</fullName>
    </submittedName>
</protein>
<evidence type="ECO:0000256" key="1">
    <source>
        <dbReference type="SAM" id="Phobius"/>
    </source>
</evidence>
<proteinExistence type="predicted"/>
<evidence type="ECO:0000313" key="2">
    <source>
        <dbReference type="EMBL" id="NLP39410.1"/>
    </source>
</evidence>
<feature type="transmembrane region" description="Helical" evidence="1">
    <location>
        <begin position="188"/>
        <end position="207"/>
    </location>
</feature>
<keyword evidence="1" id="KW-0812">Transmembrane</keyword>
<evidence type="ECO:0000313" key="5">
    <source>
        <dbReference type="Proteomes" id="UP000568696"/>
    </source>
</evidence>
<keyword evidence="1" id="KW-1133">Transmembrane helix</keyword>
<reference evidence="3" key="2">
    <citation type="submission" date="2017-04" db="EMBL/GenBank/DDBJ databases">
        <authorList>
            <person name="Afonso C.L."/>
            <person name="Miller P.J."/>
            <person name="Scott M.A."/>
            <person name="Spackman E."/>
            <person name="Goraichik I."/>
            <person name="Dimitrov K.M."/>
            <person name="Suarez D.L."/>
            <person name="Swayne D.E."/>
        </authorList>
    </citation>
    <scope>NUCLEOTIDE SEQUENCE [LARGE SCALE GENOMIC DNA]</scope>
    <source>
        <strain evidence="3">VDS</strain>
    </source>
</reference>
<dbReference type="OrthoDB" id="4409823at2"/>
<evidence type="ECO:0000313" key="4">
    <source>
        <dbReference type="Proteomes" id="UP000193309"/>
    </source>
</evidence>
<dbReference type="Proteomes" id="UP000193309">
    <property type="component" value="Unassembled WGS sequence"/>
</dbReference>
<dbReference type="Proteomes" id="UP000568696">
    <property type="component" value="Unassembled WGS sequence"/>
</dbReference>
<organism evidence="3 4">
    <name type="scientific">Corynebacterium pollutisoli</name>
    <dbReference type="NCBI Taxonomy" id="1610489"/>
    <lineage>
        <taxon>Bacteria</taxon>
        <taxon>Bacillati</taxon>
        <taxon>Actinomycetota</taxon>
        <taxon>Actinomycetes</taxon>
        <taxon>Mycobacteriales</taxon>
        <taxon>Corynebacteriaceae</taxon>
        <taxon>Corynebacterium</taxon>
    </lineage>
</organism>
<accession>A0A1X7JE96</accession>
<name>A0A1X7JE96_9CORY</name>
<evidence type="ECO:0000313" key="3">
    <source>
        <dbReference type="EMBL" id="SMG25951.1"/>
    </source>
</evidence>
<dbReference type="AlphaFoldDB" id="A0A1X7JE96"/>
<dbReference type="EMBL" id="JAAYSN010000181">
    <property type="protein sequence ID" value="NLP39410.1"/>
    <property type="molecule type" value="Genomic_DNA"/>
</dbReference>
<dbReference type="EMBL" id="FXAR01000004">
    <property type="protein sequence ID" value="SMG25951.1"/>
    <property type="molecule type" value="Genomic_DNA"/>
</dbReference>
<keyword evidence="1" id="KW-0472">Membrane</keyword>
<gene>
    <name evidence="2" type="ORF">GX356_06805</name>
    <name evidence="3" type="ORF">SAMN06295981_1511</name>
</gene>
<reference evidence="4" key="1">
    <citation type="submission" date="2017-04" db="EMBL/GenBank/DDBJ databases">
        <authorList>
            <person name="Varghese N."/>
            <person name="Submissions S."/>
        </authorList>
    </citation>
    <scope>NUCLEOTIDE SEQUENCE [LARGE SCALE GENOMIC DNA]</scope>
    <source>
        <strain evidence="4">VDS</strain>
    </source>
</reference>
<sequence>MWELGLSYGESGVGSAVDRHLMGSFPTLARAVHAAAQLGDGPPRRVVLVHPSGMSVTDLGRVVGELAVAGVADDDVQLLTDIEVLHRLTGHRVLLIDADRDLLTTYPGRSEPFDADRVAALVAKQPYDTTVALTGHPELRDRHHVAVRDYAPMIVERPALAALALQVPATTELSSTPRTAGALRRRPLAPWVLATIPVIAVILLILLL</sequence>
<keyword evidence="4" id="KW-1185">Reference proteome</keyword>
<dbReference type="STRING" id="1610489.SAMN06295981_1511"/>
<dbReference type="RefSeq" id="WP_085549622.1">
    <property type="nucleotide sequence ID" value="NZ_FXAR01000004.1"/>
</dbReference>
<reference evidence="2 5" key="3">
    <citation type="journal article" date="2020" name="Biotechnol. Biofuels">
        <title>New insights from the biogas microbiome by comprehensive genome-resolved metagenomics of nearly 1600 species originating from multiple anaerobic digesters.</title>
        <authorList>
            <person name="Campanaro S."/>
            <person name="Treu L."/>
            <person name="Rodriguez-R L.M."/>
            <person name="Kovalovszki A."/>
            <person name="Ziels R.M."/>
            <person name="Maus I."/>
            <person name="Zhu X."/>
            <person name="Kougias P.G."/>
            <person name="Basile A."/>
            <person name="Luo G."/>
            <person name="Schluter A."/>
            <person name="Konstantinidis K.T."/>
            <person name="Angelidaki I."/>
        </authorList>
    </citation>
    <scope>NUCLEOTIDE SEQUENCE [LARGE SCALE GENOMIC DNA]</scope>
    <source>
        <strain evidence="2">AS23ysBPME_344</strain>
    </source>
</reference>